<accession>A0AAU9LJZ6</accession>
<name>A0AAU9LJZ6_9ASTR</name>
<dbReference type="Gene3D" id="3.40.50.2000">
    <property type="entry name" value="Glycogen Phosphorylase B"/>
    <property type="match status" value="1"/>
</dbReference>
<dbReference type="AlphaFoldDB" id="A0AAU9LJZ6"/>
<evidence type="ECO:0000313" key="3">
    <source>
        <dbReference type="Proteomes" id="UP001157418"/>
    </source>
</evidence>
<evidence type="ECO:0000256" key="1">
    <source>
        <dbReference type="SAM" id="MobiDB-lite"/>
    </source>
</evidence>
<feature type="compositionally biased region" description="Low complexity" evidence="1">
    <location>
        <begin position="111"/>
        <end position="129"/>
    </location>
</feature>
<protein>
    <submittedName>
        <fullName evidence="2">Uncharacterized protein</fullName>
    </submittedName>
</protein>
<feature type="region of interest" description="Disordered" evidence="1">
    <location>
        <begin position="103"/>
        <end position="142"/>
    </location>
</feature>
<evidence type="ECO:0000313" key="2">
    <source>
        <dbReference type="EMBL" id="CAH1414727.1"/>
    </source>
</evidence>
<organism evidence="2 3">
    <name type="scientific">Lactuca virosa</name>
    <dbReference type="NCBI Taxonomy" id="75947"/>
    <lineage>
        <taxon>Eukaryota</taxon>
        <taxon>Viridiplantae</taxon>
        <taxon>Streptophyta</taxon>
        <taxon>Embryophyta</taxon>
        <taxon>Tracheophyta</taxon>
        <taxon>Spermatophyta</taxon>
        <taxon>Magnoliopsida</taxon>
        <taxon>eudicotyledons</taxon>
        <taxon>Gunneridae</taxon>
        <taxon>Pentapetalae</taxon>
        <taxon>asterids</taxon>
        <taxon>campanulids</taxon>
        <taxon>Asterales</taxon>
        <taxon>Asteraceae</taxon>
        <taxon>Cichorioideae</taxon>
        <taxon>Cichorieae</taxon>
        <taxon>Lactucinae</taxon>
        <taxon>Lactuca</taxon>
    </lineage>
</organism>
<proteinExistence type="predicted"/>
<comment type="caution">
    <text evidence="2">The sequence shown here is derived from an EMBL/GenBank/DDBJ whole genome shotgun (WGS) entry which is preliminary data.</text>
</comment>
<keyword evidence="3" id="KW-1185">Reference proteome</keyword>
<reference evidence="2 3" key="1">
    <citation type="submission" date="2022-01" db="EMBL/GenBank/DDBJ databases">
        <authorList>
            <person name="Xiong W."/>
            <person name="Schranz E."/>
        </authorList>
    </citation>
    <scope>NUCLEOTIDE SEQUENCE [LARGE SCALE GENOMIC DNA]</scope>
</reference>
<gene>
    <name evidence="2" type="ORF">LVIROSA_LOCUS2625</name>
</gene>
<dbReference type="Proteomes" id="UP001157418">
    <property type="component" value="Unassembled WGS sequence"/>
</dbReference>
<dbReference type="EMBL" id="CAKMRJ010000001">
    <property type="protein sequence ID" value="CAH1414727.1"/>
    <property type="molecule type" value="Genomic_DNA"/>
</dbReference>
<sequence>MLKTHHNLPDRIKVTKPQAYDWPKRDSKERMEMFQRIEEAGKATYGIAVNSFDGLEPEYVEEFAKAKDKNIKLGPHPSLSLSLSLSLSFVTCCNKEEGALSSPVLSRPHINPNTNTAAPPQLTTAPPQLGHRPPQTHREPPPLVSCCQPTTPYFRHLFRKSITTTVSIVVTTEYHPTPLSTHHPPPSNAHHRHHRHCCEIPTTTKLLLSPIHFLVEFEKKRSSRRPPEQPPVAHHHRLPFYHRLLLLPPTIFSYHHCSLPLPSVSQLHPRNFDCVFCASDRTSGIDLHTYPLCRPSLSTQHQDSQIGPYETAGAKDVKATVNLQLNVHVVVEIEFASFLEVMLAVANSYKE</sequence>